<accession>F8GYG4</accession>
<evidence type="ECO:0000256" key="4">
    <source>
        <dbReference type="ARBA" id="ARBA00022833"/>
    </source>
</evidence>
<dbReference type="Gene3D" id="3.20.20.70">
    <property type="entry name" value="Aldolase class I"/>
    <property type="match status" value="1"/>
</dbReference>
<dbReference type="InterPro" id="IPR008567">
    <property type="entry name" value="BKACE"/>
</dbReference>
<dbReference type="HOGENOM" id="CLU_854580_0_0_4"/>
<dbReference type="PANTHER" id="PTHR37418">
    <property type="entry name" value="3-KETO-5-AMINOHEXANOATE CLEAVAGE ENZYME-RELATED"/>
    <property type="match status" value="1"/>
</dbReference>
<dbReference type="PANTHER" id="PTHR37418:SF2">
    <property type="entry name" value="3-KETO-5-AMINOHEXANOATE CLEAVAGE ENZYME"/>
    <property type="match status" value="1"/>
</dbReference>
<dbReference type="RefSeq" id="WP_013954188.1">
    <property type="nucleotide sequence ID" value="NC_015724.1"/>
</dbReference>
<dbReference type="GO" id="GO:0043720">
    <property type="term" value="F:3-keto-5-aminohexanoate cleavage activity"/>
    <property type="evidence" value="ECO:0007669"/>
    <property type="project" value="InterPro"/>
</dbReference>
<keyword evidence="5" id="KW-0614">Plasmid</keyword>
<dbReference type="EMBL" id="CP002880">
    <property type="protein sequence ID" value="AEI82905.1"/>
    <property type="molecule type" value="Genomic_DNA"/>
</dbReference>
<dbReference type="GeneID" id="34307622"/>
<organism evidence="5 6">
    <name type="scientific">Cupriavidus necator (strain ATCC 43291 / DSM 13513 / CCUG 52238 / LMG 8453 / N-1)</name>
    <name type="common">Ralstonia eutropha</name>
    <dbReference type="NCBI Taxonomy" id="1042878"/>
    <lineage>
        <taxon>Bacteria</taxon>
        <taxon>Pseudomonadati</taxon>
        <taxon>Pseudomonadota</taxon>
        <taxon>Betaproteobacteria</taxon>
        <taxon>Burkholderiales</taxon>
        <taxon>Burkholderiaceae</taxon>
        <taxon>Cupriavidus</taxon>
    </lineage>
</organism>
<proteinExistence type="predicted"/>
<dbReference type="GO" id="GO:0046872">
    <property type="term" value="F:metal ion binding"/>
    <property type="evidence" value="ECO:0007669"/>
    <property type="project" value="UniProtKB-KW"/>
</dbReference>
<evidence type="ECO:0000313" key="6">
    <source>
        <dbReference type="Proteomes" id="UP000006798"/>
    </source>
</evidence>
<evidence type="ECO:0000313" key="5">
    <source>
        <dbReference type="EMBL" id="AEI82905.1"/>
    </source>
</evidence>
<sequence>MQEGISLWEAAKREMDDYQFVAGAELQPKWEVPSEIAINVAVSGRFSDSQEEGHPTSIEAYVDAASEVIEAGACGVHIDFSMVTDRQGRRLDRDVPPVEAYGAVLRPLRDRFGHEFVANLNVLNGSTFDICMSPARAGLAEVAPCAAGHPDAFMVPAVRTLEEHGVKPEIVIHSSGEIELAKRKLIDTGILKGPYNWIILYGLPFNVGRTLISGTWASNAQDMARHMFMMVDQIRQIDPASVITVCAAGRSTLYMTTLATMMGLNIRVGTEDTPWKYPNSDVRLRDNLEMFRMARDIAELHGRRPASADAYRRMIGKPARAGMATAAQVPA</sequence>
<keyword evidence="2" id="KW-0808">Transferase</keyword>
<gene>
    <name evidence="5" type="ordered locus">CNE_BB2p00910</name>
</gene>
<evidence type="ECO:0000256" key="3">
    <source>
        <dbReference type="ARBA" id="ARBA00022723"/>
    </source>
</evidence>
<keyword evidence="4" id="KW-0862">Zinc</keyword>
<dbReference type="Pfam" id="PF05853">
    <property type="entry name" value="BKACE"/>
    <property type="match status" value="1"/>
</dbReference>
<comment type="cofactor">
    <cofactor evidence="1">
        <name>Zn(2+)</name>
        <dbReference type="ChEBI" id="CHEBI:29105"/>
    </cofactor>
</comment>
<geneLocation type="plasmid" evidence="5 6">
    <name>pBB2</name>
</geneLocation>
<dbReference type="Proteomes" id="UP000006798">
    <property type="component" value="Plasmid pBB2"/>
</dbReference>
<evidence type="ECO:0000256" key="2">
    <source>
        <dbReference type="ARBA" id="ARBA00022679"/>
    </source>
</evidence>
<protein>
    <recommendedName>
        <fullName evidence="7">3-keto-5-aminohexanoate cleavage protein</fullName>
    </recommendedName>
</protein>
<name>F8GYG4_CUPNN</name>
<dbReference type="InterPro" id="IPR013785">
    <property type="entry name" value="Aldolase_TIM"/>
</dbReference>
<evidence type="ECO:0008006" key="7">
    <source>
        <dbReference type="Google" id="ProtNLM"/>
    </source>
</evidence>
<reference evidence="5 6" key="1">
    <citation type="journal article" date="2011" name="J. Bacteriol.">
        <title>Complete genome sequence of the type strain Cupriavidus necator N-1.</title>
        <authorList>
            <person name="Poehlein A."/>
            <person name="Kusian B."/>
            <person name="Friedrich B."/>
            <person name="Daniel R."/>
            <person name="Bowien B."/>
        </authorList>
    </citation>
    <scope>NUCLEOTIDE SEQUENCE [LARGE SCALE GENOMIC DNA]</scope>
    <source>
        <strain evidence="6">ATCC 43291 / DSM 13513 / CCUG 52238 / LMG 8453 / N-1</strain>
        <plasmid evidence="5 6">pBB2</plasmid>
    </source>
</reference>
<dbReference type="KEGG" id="cnc:CNE_BB2p00910"/>
<keyword evidence="3" id="KW-0479">Metal-binding</keyword>
<dbReference type="AlphaFoldDB" id="F8GYG4"/>
<evidence type="ECO:0000256" key="1">
    <source>
        <dbReference type="ARBA" id="ARBA00001947"/>
    </source>
</evidence>